<comment type="caution">
    <text evidence="1">The sequence shown here is derived from an EMBL/GenBank/DDBJ whole genome shotgun (WGS) entry which is preliminary data.</text>
</comment>
<dbReference type="EMBL" id="JASCZI010060416">
    <property type="protein sequence ID" value="MED6130320.1"/>
    <property type="molecule type" value="Genomic_DNA"/>
</dbReference>
<sequence>MDAIRKHDPRQHLVHEIERRVRNRRRMFIPIIMSIPKPIEIPTTAASAEASPAASSENTIVAVTKEKTLVSGVSGTVARQLALRSSFIPKKCPTRHPVRSRLHWRRRHRVVRLDDGRDLVGEGIGEGNSAGGMADREDAEAFRGGDCDGVNRNENVHHHRHDLCRTGMNESTKNGIEF</sequence>
<evidence type="ECO:0000313" key="2">
    <source>
        <dbReference type="Proteomes" id="UP001341840"/>
    </source>
</evidence>
<organism evidence="1 2">
    <name type="scientific">Stylosanthes scabra</name>
    <dbReference type="NCBI Taxonomy" id="79078"/>
    <lineage>
        <taxon>Eukaryota</taxon>
        <taxon>Viridiplantae</taxon>
        <taxon>Streptophyta</taxon>
        <taxon>Embryophyta</taxon>
        <taxon>Tracheophyta</taxon>
        <taxon>Spermatophyta</taxon>
        <taxon>Magnoliopsida</taxon>
        <taxon>eudicotyledons</taxon>
        <taxon>Gunneridae</taxon>
        <taxon>Pentapetalae</taxon>
        <taxon>rosids</taxon>
        <taxon>fabids</taxon>
        <taxon>Fabales</taxon>
        <taxon>Fabaceae</taxon>
        <taxon>Papilionoideae</taxon>
        <taxon>50 kb inversion clade</taxon>
        <taxon>dalbergioids sensu lato</taxon>
        <taxon>Dalbergieae</taxon>
        <taxon>Pterocarpus clade</taxon>
        <taxon>Stylosanthes</taxon>
    </lineage>
</organism>
<gene>
    <name evidence="1" type="ORF">PIB30_000217</name>
</gene>
<proteinExistence type="predicted"/>
<protein>
    <submittedName>
        <fullName evidence="1">Uncharacterized protein</fullName>
    </submittedName>
</protein>
<evidence type="ECO:0000313" key="1">
    <source>
        <dbReference type="EMBL" id="MED6130320.1"/>
    </source>
</evidence>
<name>A0ABU6S276_9FABA</name>
<reference evidence="1 2" key="1">
    <citation type="journal article" date="2023" name="Plants (Basel)">
        <title>Bridging the Gap: Combining Genomics and Transcriptomics Approaches to Understand Stylosanthes scabra, an Orphan Legume from the Brazilian Caatinga.</title>
        <authorList>
            <person name="Ferreira-Neto J.R.C."/>
            <person name="da Silva M.D."/>
            <person name="Binneck E."/>
            <person name="de Melo N.F."/>
            <person name="da Silva R.H."/>
            <person name="de Melo A.L.T.M."/>
            <person name="Pandolfi V."/>
            <person name="Bustamante F.O."/>
            <person name="Brasileiro-Vidal A.C."/>
            <person name="Benko-Iseppon A.M."/>
        </authorList>
    </citation>
    <scope>NUCLEOTIDE SEQUENCE [LARGE SCALE GENOMIC DNA]</scope>
    <source>
        <tissue evidence="1">Leaves</tissue>
    </source>
</reference>
<keyword evidence="2" id="KW-1185">Reference proteome</keyword>
<dbReference type="Proteomes" id="UP001341840">
    <property type="component" value="Unassembled WGS sequence"/>
</dbReference>
<accession>A0ABU6S276</accession>